<protein>
    <submittedName>
        <fullName evidence="1">Uncharacterized protein</fullName>
    </submittedName>
</protein>
<gene>
    <name evidence="1" type="ORF">S01H1_84330</name>
</gene>
<proteinExistence type="predicted"/>
<name>X0XZV9_9ZZZZ</name>
<dbReference type="EMBL" id="BARS01057541">
    <property type="protein sequence ID" value="GAG42078.1"/>
    <property type="molecule type" value="Genomic_DNA"/>
</dbReference>
<dbReference type="AlphaFoldDB" id="X0XZV9"/>
<evidence type="ECO:0000313" key="1">
    <source>
        <dbReference type="EMBL" id="GAG42078.1"/>
    </source>
</evidence>
<accession>X0XZV9</accession>
<sequence>DDLLAAWTARVLQQHPDDRRPWWVRRYWRRRARRAGLSALGT</sequence>
<comment type="caution">
    <text evidence="1">The sequence shown here is derived from an EMBL/GenBank/DDBJ whole genome shotgun (WGS) entry which is preliminary data.</text>
</comment>
<reference evidence="1" key="1">
    <citation type="journal article" date="2014" name="Front. Microbiol.">
        <title>High frequency of phylogenetically diverse reductive dehalogenase-homologous genes in deep subseafloor sedimentary metagenomes.</title>
        <authorList>
            <person name="Kawai M."/>
            <person name="Futagami T."/>
            <person name="Toyoda A."/>
            <person name="Takaki Y."/>
            <person name="Nishi S."/>
            <person name="Hori S."/>
            <person name="Arai W."/>
            <person name="Tsubouchi T."/>
            <person name="Morono Y."/>
            <person name="Uchiyama I."/>
            <person name="Ito T."/>
            <person name="Fujiyama A."/>
            <person name="Inagaki F."/>
            <person name="Takami H."/>
        </authorList>
    </citation>
    <scope>NUCLEOTIDE SEQUENCE</scope>
    <source>
        <strain evidence="1">Expedition CK06-06</strain>
    </source>
</reference>
<organism evidence="1">
    <name type="scientific">marine sediment metagenome</name>
    <dbReference type="NCBI Taxonomy" id="412755"/>
    <lineage>
        <taxon>unclassified sequences</taxon>
        <taxon>metagenomes</taxon>
        <taxon>ecological metagenomes</taxon>
    </lineage>
</organism>
<feature type="non-terminal residue" evidence="1">
    <location>
        <position position="1"/>
    </location>
</feature>